<reference evidence="1 2" key="1">
    <citation type="submission" date="2023-10" db="EMBL/GenBank/DDBJ databases">
        <title>Draft genome sequence of Xylaria bambusicola isolate GMP-LS, the root and basal stem rot pathogen of sugarcane in Indonesia.</title>
        <authorList>
            <person name="Selvaraj P."/>
            <person name="Muralishankar V."/>
            <person name="Muruganantham S."/>
            <person name="Sp S."/>
            <person name="Haryani S."/>
            <person name="Lau K.J.X."/>
            <person name="Naqvi N.I."/>
        </authorList>
    </citation>
    <scope>NUCLEOTIDE SEQUENCE [LARGE SCALE GENOMIC DNA]</scope>
    <source>
        <strain evidence="1">GMP-LS</strain>
    </source>
</reference>
<proteinExistence type="predicted"/>
<protein>
    <submittedName>
        <fullName evidence="1">Uncharacterized protein</fullName>
    </submittedName>
</protein>
<evidence type="ECO:0000313" key="2">
    <source>
        <dbReference type="Proteomes" id="UP001305414"/>
    </source>
</evidence>
<keyword evidence="2" id="KW-1185">Reference proteome</keyword>
<dbReference type="AlphaFoldDB" id="A0AAN7UM65"/>
<comment type="caution">
    <text evidence="1">The sequence shown here is derived from an EMBL/GenBank/DDBJ whole genome shotgun (WGS) entry which is preliminary data.</text>
</comment>
<organism evidence="1 2">
    <name type="scientific">Xylaria bambusicola</name>
    <dbReference type="NCBI Taxonomy" id="326684"/>
    <lineage>
        <taxon>Eukaryota</taxon>
        <taxon>Fungi</taxon>
        <taxon>Dikarya</taxon>
        <taxon>Ascomycota</taxon>
        <taxon>Pezizomycotina</taxon>
        <taxon>Sordariomycetes</taxon>
        <taxon>Xylariomycetidae</taxon>
        <taxon>Xylariales</taxon>
        <taxon>Xylariaceae</taxon>
        <taxon>Xylaria</taxon>
    </lineage>
</organism>
<dbReference type="Proteomes" id="UP001305414">
    <property type="component" value="Unassembled WGS sequence"/>
</dbReference>
<name>A0AAN7UM65_9PEZI</name>
<accession>A0AAN7UM65</accession>
<sequence length="82" mass="8922">MSPEPVATAWQDGVSLAQIISRLATMPAQDSQIIALAYLALNLHTCSRILEFTRIVEMSNNLMKIVGFNTTRGCDIFGAHAS</sequence>
<dbReference type="EMBL" id="JAWHQM010000010">
    <property type="protein sequence ID" value="KAK5628936.1"/>
    <property type="molecule type" value="Genomic_DNA"/>
</dbReference>
<evidence type="ECO:0000313" key="1">
    <source>
        <dbReference type="EMBL" id="KAK5628936.1"/>
    </source>
</evidence>
<gene>
    <name evidence="1" type="ORF">RRF57_004650</name>
</gene>